<gene>
    <name evidence="1" type="ORF">MLD38_021867</name>
</gene>
<comment type="caution">
    <text evidence="1">The sequence shown here is derived from an EMBL/GenBank/DDBJ whole genome shotgun (WGS) entry which is preliminary data.</text>
</comment>
<name>A0ACB9QKU2_9MYRT</name>
<dbReference type="EMBL" id="CM042885">
    <property type="protein sequence ID" value="KAI4365930.1"/>
    <property type="molecule type" value="Genomic_DNA"/>
</dbReference>
<evidence type="ECO:0000313" key="2">
    <source>
        <dbReference type="Proteomes" id="UP001057402"/>
    </source>
</evidence>
<organism evidence="1 2">
    <name type="scientific">Melastoma candidum</name>
    <dbReference type="NCBI Taxonomy" id="119954"/>
    <lineage>
        <taxon>Eukaryota</taxon>
        <taxon>Viridiplantae</taxon>
        <taxon>Streptophyta</taxon>
        <taxon>Embryophyta</taxon>
        <taxon>Tracheophyta</taxon>
        <taxon>Spermatophyta</taxon>
        <taxon>Magnoliopsida</taxon>
        <taxon>eudicotyledons</taxon>
        <taxon>Gunneridae</taxon>
        <taxon>Pentapetalae</taxon>
        <taxon>rosids</taxon>
        <taxon>malvids</taxon>
        <taxon>Myrtales</taxon>
        <taxon>Melastomataceae</taxon>
        <taxon>Melastomatoideae</taxon>
        <taxon>Melastomateae</taxon>
        <taxon>Melastoma</taxon>
    </lineage>
</organism>
<keyword evidence="2" id="KW-1185">Reference proteome</keyword>
<accession>A0ACB9QKU2</accession>
<dbReference type="Proteomes" id="UP001057402">
    <property type="component" value="Chromosome 6"/>
</dbReference>
<protein>
    <submittedName>
        <fullName evidence="1">Uncharacterized protein</fullName>
    </submittedName>
</protein>
<proteinExistence type="predicted"/>
<reference evidence="2" key="1">
    <citation type="journal article" date="2023" name="Front. Plant Sci.">
        <title>Chromosomal-level genome assembly of Melastoma candidum provides insights into trichome evolution.</title>
        <authorList>
            <person name="Zhong Y."/>
            <person name="Wu W."/>
            <person name="Sun C."/>
            <person name="Zou P."/>
            <person name="Liu Y."/>
            <person name="Dai S."/>
            <person name="Zhou R."/>
        </authorList>
    </citation>
    <scope>NUCLEOTIDE SEQUENCE [LARGE SCALE GENOMIC DNA]</scope>
</reference>
<sequence length="474" mass="52801">MAGNSECEFVWDESSGLYFHAQTGFYHCPTAGWYYSSKDGNYYTFENGNYVLLEADAVPEHHPGDSVNEIAGGDCLHVHSDRKDVSNAEDNSADCQREKFGTNSGCDDTTVQTSGCAVPPPSEWLEDTLIELYLSGYSKPRADCLENQIAGSEVNVDDDGPYELEEGEWIPDDPCVLSDFSGHISNTGTSEGFTESVEMETLPDEDRWRSQYGQATSSPQDVVLDVPVIDLWDWKIVRDGGDQVYKLVGRLVKPSARPHPSISGCSQYFKTAPVYQVHEDLVRVKTGKIYRLRCPCAKYLATINFYDSSNPTRDWGFPMLSSIRRCKRSKSNHSVVEDVPLASQKDVNLQYRDRAAERRALHQGFGMGPGQKRTTVTEGEEPGYSPVNETVSQVSDTTFGEGSYARKVLQSMGWHEGEGLGSTVKGRSIIETRNDRVNSQSCGCRECVDWNGTIRQGLWIQNLLKTMLQVYSAT</sequence>
<evidence type="ECO:0000313" key="1">
    <source>
        <dbReference type="EMBL" id="KAI4365930.1"/>
    </source>
</evidence>